<reference evidence="2" key="1">
    <citation type="thesis" date="2021" institute="BYU ScholarsArchive" country="Provo, UT, USA">
        <title>Applications of and Algorithms for Genome Assembly and Genomic Analyses with an Emphasis on Marine Teleosts.</title>
        <authorList>
            <person name="Pickett B.D."/>
        </authorList>
    </citation>
    <scope>NUCLEOTIDE SEQUENCE</scope>
    <source>
        <strain evidence="2">HI-2016</strain>
    </source>
</reference>
<evidence type="ECO:0000313" key="2">
    <source>
        <dbReference type="EMBL" id="KAG9355651.1"/>
    </source>
</evidence>
<proteinExistence type="predicted"/>
<feature type="compositionally biased region" description="Basic and acidic residues" evidence="1">
    <location>
        <begin position="25"/>
        <end position="34"/>
    </location>
</feature>
<feature type="compositionally biased region" description="Basic and acidic residues" evidence="1">
    <location>
        <begin position="87"/>
        <end position="130"/>
    </location>
</feature>
<name>A0A8T2PWH8_9TELE</name>
<evidence type="ECO:0000313" key="3">
    <source>
        <dbReference type="Proteomes" id="UP000824540"/>
    </source>
</evidence>
<dbReference type="AlphaFoldDB" id="A0A8T2PWH8"/>
<dbReference type="Proteomes" id="UP000824540">
    <property type="component" value="Unassembled WGS sequence"/>
</dbReference>
<sequence>MTGKEGGTEGEEVGGKGEGGSAGWREGRERERAKSGNSAKVPKCSIWKPKEPGDSLSSERPGGWWTSRDFKGLPEQRNRVWKRGRQREREREKGERVREREKLSHRGVRREGRRRDAAFVDRRQREREGGTEGGQWH</sequence>
<feature type="compositionally biased region" description="Basic and acidic residues" evidence="1">
    <location>
        <begin position="68"/>
        <end position="78"/>
    </location>
</feature>
<accession>A0A8T2PWH8</accession>
<keyword evidence="3" id="KW-1185">Reference proteome</keyword>
<evidence type="ECO:0000256" key="1">
    <source>
        <dbReference type="SAM" id="MobiDB-lite"/>
    </source>
</evidence>
<dbReference type="EMBL" id="JAFBMS010000001">
    <property type="protein sequence ID" value="KAG9355651.1"/>
    <property type="molecule type" value="Genomic_DNA"/>
</dbReference>
<protein>
    <submittedName>
        <fullName evidence="2">Uncharacterized protein</fullName>
    </submittedName>
</protein>
<feature type="region of interest" description="Disordered" evidence="1">
    <location>
        <begin position="1"/>
        <end position="137"/>
    </location>
</feature>
<comment type="caution">
    <text evidence="2">The sequence shown here is derived from an EMBL/GenBank/DDBJ whole genome shotgun (WGS) entry which is preliminary data.</text>
</comment>
<gene>
    <name evidence="2" type="ORF">JZ751_000489</name>
</gene>
<organism evidence="2 3">
    <name type="scientific">Albula glossodonta</name>
    <name type="common">roundjaw bonefish</name>
    <dbReference type="NCBI Taxonomy" id="121402"/>
    <lineage>
        <taxon>Eukaryota</taxon>
        <taxon>Metazoa</taxon>
        <taxon>Chordata</taxon>
        <taxon>Craniata</taxon>
        <taxon>Vertebrata</taxon>
        <taxon>Euteleostomi</taxon>
        <taxon>Actinopterygii</taxon>
        <taxon>Neopterygii</taxon>
        <taxon>Teleostei</taxon>
        <taxon>Albuliformes</taxon>
        <taxon>Albulidae</taxon>
        <taxon>Albula</taxon>
    </lineage>
</organism>